<evidence type="ECO:0000259" key="7">
    <source>
        <dbReference type="PROSITE" id="PS51918"/>
    </source>
</evidence>
<dbReference type="InterPro" id="IPR007197">
    <property type="entry name" value="rSAM"/>
</dbReference>
<comment type="caution">
    <text evidence="8">The sequence shown here is derived from an EMBL/GenBank/DDBJ whole genome shotgun (WGS) entry which is preliminary data.</text>
</comment>
<keyword evidence="3" id="KW-0949">S-adenosyl-L-methionine</keyword>
<evidence type="ECO:0000256" key="2">
    <source>
        <dbReference type="ARBA" id="ARBA00022485"/>
    </source>
</evidence>
<evidence type="ECO:0000256" key="6">
    <source>
        <dbReference type="ARBA" id="ARBA00023014"/>
    </source>
</evidence>
<dbReference type="NCBIfam" id="TIGR01212">
    <property type="entry name" value="TIGR01212 family radical SAM protein"/>
    <property type="match status" value="1"/>
</dbReference>
<keyword evidence="6" id="KW-0411">Iron-sulfur</keyword>
<dbReference type="SMART" id="SM00729">
    <property type="entry name" value="Elp3"/>
    <property type="match status" value="1"/>
</dbReference>
<evidence type="ECO:0000313" key="8">
    <source>
        <dbReference type="EMBL" id="MBP2033951.1"/>
    </source>
</evidence>
<sequence length="315" mass="36295">MLEGSELLVWGSKRYNSLNYYLRNKFGCKVFKISLDAGFSCPNRDGTIGTGGCIFCSERGSGDFAGNRRFSIHHQFQDIKQMMSKKWKNGKYIAYFQAYTNTYAPISVLKKKYEEAISEDEVVGLAIATRPDCLGENVLDLIGNFNERLYTWVELGLQTSNEKTASIINRGYKLKTFEKAVMDLRNRNIDVVVHVIFGLPGEDRHDMINTVKYVSNMDIQGIKLHLLHLMKHTPLVGLYKLDKLKFMTEEEYIDLICESIANINPNIVIHRLTGDAPRDMLIEPKWSLKKWEILNKIDSTLEEKNIYQGINYKRK</sequence>
<dbReference type="Gene3D" id="3.80.30.20">
    <property type="entry name" value="tm_1862 like domain"/>
    <property type="match status" value="1"/>
</dbReference>
<dbReference type="Proteomes" id="UP001519307">
    <property type="component" value="Unassembled WGS sequence"/>
</dbReference>
<evidence type="ECO:0000256" key="3">
    <source>
        <dbReference type="ARBA" id="ARBA00022691"/>
    </source>
</evidence>
<evidence type="ECO:0000313" key="9">
    <source>
        <dbReference type="Proteomes" id="UP001519307"/>
    </source>
</evidence>
<keyword evidence="2" id="KW-0004">4Fe-4S</keyword>
<keyword evidence="9" id="KW-1185">Reference proteome</keyword>
<evidence type="ECO:0000256" key="4">
    <source>
        <dbReference type="ARBA" id="ARBA00022723"/>
    </source>
</evidence>
<reference evidence="8 9" key="1">
    <citation type="submission" date="2021-03" db="EMBL/GenBank/DDBJ databases">
        <title>Genomic Encyclopedia of Type Strains, Phase IV (KMG-IV): sequencing the most valuable type-strain genomes for metagenomic binning, comparative biology and taxonomic classification.</title>
        <authorList>
            <person name="Goeker M."/>
        </authorList>
    </citation>
    <scope>NUCLEOTIDE SEQUENCE [LARGE SCALE GENOMIC DNA]</scope>
    <source>
        <strain evidence="8 9">DSM 28783</strain>
    </source>
</reference>
<organism evidence="8 9">
    <name type="scientific">Clostridium algifaecis</name>
    <dbReference type="NCBI Taxonomy" id="1472040"/>
    <lineage>
        <taxon>Bacteria</taxon>
        <taxon>Bacillati</taxon>
        <taxon>Bacillota</taxon>
        <taxon>Clostridia</taxon>
        <taxon>Eubacteriales</taxon>
        <taxon>Clostridiaceae</taxon>
        <taxon>Clostridium</taxon>
    </lineage>
</organism>
<dbReference type="InterPro" id="IPR058240">
    <property type="entry name" value="rSAM_sf"/>
</dbReference>
<dbReference type="InterPro" id="IPR032432">
    <property type="entry name" value="Radical_SAM_C"/>
</dbReference>
<keyword evidence="4" id="KW-0479">Metal-binding</keyword>
<protein>
    <submittedName>
        <fullName evidence="8">Radical SAM protein (TIGR01212 family)</fullName>
    </submittedName>
</protein>
<dbReference type="PANTHER" id="PTHR11135:SF1">
    <property type="entry name" value="PROTEIN YHCC"/>
    <property type="match status" value="1"/>
</dbReference>
<dbReference type="SFLD" id="SFLDG01086">
    <property type="entry name" value="elongater_protein-like"/>
    <property type="match status" value="1"/>
</dbReference>
<evidence type="ECO:0000256" key="5">
    <source>
        <dbReference type="ARBA" id="ARBA00023004"/>
    </source>
</evidence>
<dbReference type="InterPro" id="IPR023404">
    <property type="entry name" value="rSAM_horseshoe"/>
</dbReference>
<dbReference type="SFLD" id="SFLDS00029">
    <property type="entry name" value="Radical_SAM"/>
    <property type="match status" value="1"/>
</dbReference>
<dbReference type="EMBL" id="JAGGLM010000026">
    <property type="protein sequence ID" value="MBP2033951.1"/>
    <property type="molecule type" value="Genomic_DNA"/>
</dbReference>
<dbReference type="SUPFAM" id="SSF102114">
    <property type="entry name" value="Radical SAM enzymes"/>
    <property type="match status" value="1"/>
</dbReference>
<dbReference type="PANTHER" id="PTHR11135">
    <property type="entry name" value="HISTONE ACETYLTRANSFERASE-RELATED"/>
    <property type="match status" value="1"/>
</dbReference>
<name>A0ABS4KX11_9CLOT</name>
<dbReference type="InterPro" id="IPR039661">
    <property type="entry name" value="ELP3"/>
</dbReference>
<proteinExistence type="predicted"/>
<dbReference type="InterPro" id="IPR006638">
    <property type="entry name" value="Elp3/MiaA/NifB-like_rSAM"/>
</dbReference>
<dbReference type="SFLD" id="SFLDG01091">
    <property type="entry name" value="uncharacterized_CHP01210-like"/>
    <property type="match status" value="1"/>
</dbReference>
<dbReference type="Pfam" id="PF16199">
    <property type="entry name" value="Radical_SAM_C"/>
    <property type="match status" value="1"/>
</dbReference>
<dbReference type="PROSITE" id="PS51918">
    <property type="entry name" value="RADICAL_SAM"/>
    <property type="match status" value="1"/>
</dbReference>
<comment type="cofactor">
    <cofactor evidence="1">
        <name>[4Fe-4S] cluster</name>
        <dbReference type="ChEBI" id="CHEBI:49883"/>
    </cofactor>
</comment>
<feature type="domain" description="Radical SAM core" evidence="7">
    <location>
        <begin position="25"/>
        <end position="266"/>
    </location>
</feature>
<dbReference type="InterPro" id="IPR005911">
    <property type="entry name" value="YhcC-like"/>
</dbReference>
<gene>
    <name evidence="8" type="ORF">J2Z42_002664</name>
</gene>
<keyword evidence="5" id="KW-0408">Iron</keyword>
<evidence type="ECO:0000256" key="1">
    <source>
        <dbReference type="ARBA" id="ARBA00001966"/>
    </source>
</evidence>
<dbReference type="Pfam" id="PF04055">
    <property type="entry name" value="Radical_SAM"/>
    <property type="match status" value="1"/>
</dbReference>
<accession>A0ABS4KX11</accession>